<dbReference type="Gene3D" id="3.30.460.10">
    <property type="entry name" value="Beta Polymerase, domain 2"/>
    <property type="match status" value="1"/>
</dbReference>
<dbReference type="SUPFAM" id="SSF81301">
    <property type="entry name" value="Nucleotidyltransferase"/>
    <property type="match status" value="1"/>
</dbReference>
<dbReference type="InterPro" id="IPR004394">
    <property type="entry name" value="Iojap/RsfS/C7orf30"/>
</dbReference>
<comment type="similarity">
    <text evidence="1 2">Belongs to the Iojap/RsfS family.</text>
</comment>
<dbReference type="PATRIC" id="fig|28084.5.peg.1928"/>
<keyword evidence="2" id="KW-0678">Repressor</keyword>
<comment type="function">
    <text evidence="2">Functions as a ribosomal silencing factor. Interacts with ribosomal protein uL14 (rplN), blocking formation of intersubunit bridge B8. Prevents association of the 30S and 50S ribosomal subunits and the formation of functional ribosomes, thus repressing translation.</text>
</comment>
<dbReference type="PANTHER" id="PTHR21043:SF0">
    <property type="entry name" value="MITOCHONDRIAL ASSEMBLY OF RIBOSOMAL LARGE SUBUNIT PROTEIN 1"/>
    <property type="match status" value="1"/>
</dbReference>
<dbReference type="EMBL" id="LNXW01000013">
    <property type="protein sequence ID" value="KTC79760.1"/>
    <property type="molecule type" value="Genomic_DNA"/>
</dbReference>
<protein>
    <recommendedName>
        <fullName evidence="2">Ribosomal silencing factor RsfS</fullName>
    </recommendedName>
</protein>
<name>A0A0W0S8W7_9GAMM</name>
<keyword evidence="2" id="KW-0963">Cytoplasm</keyword>
<evidence type="ECO:0000313" key="4">
    <source>
        <dbReference type="Proteomes" id="UP000054921"/>
    </source>
</evidence>
<organism evidence="3 4">
    <name type="scientific">Legionella cherrii</name>
    <dbReference type="NCBI Taxonomy" id="28084"/>
    <lineage>
        <taxon>Bacteria</taxon>
        <taxon>Pseudomonadati</taxon>
        <taxon>Pseudomonadota</taxon>
        <taxon>Gammaproteobacteria</taxon>
        <taxon>Legionellales</taxon>
        <taxon>Legionellaceae</taxon>
        <taxon>Legionella</taxon>
    </lineage>
</organism>
<dbReference type="GO" id="GO:0017148">
    <property type="term" value="P:negative regulation of translation"/>
    <property type="evidence" value="ECO:0007669"/>
    <property type="project" value="UniProtKB-UniRule"/>
</dbReference>
<comment type="subunit">
    <text evidence="2">Interacts with ribosomal protein uL14 (rplN).</text>
</comment>
<dbReference type="AlphaFoldDB" id="A0A0W0S8W7"/>
<comment type="caution">
    <text evidence="3">The sequence shown here is derived from an EMBL/GenBank/DDBJ whole genome shotgun (WGS) entry which is preliminary data.</text>
</comment>
<proteinExistence type="inferred from homology"/>
<evidence type="ECO:0000256" key="2">
    <source>
        <dbReference type="HAMAP-Rule" id="MF_01477"/>
    </source>
</evidence>
<dbReference type="STRING" id="28084.Lche_1780"/>
<accession>A0A0W0S8W7</accession>
<dbReference type="GO" id="GO:0090071">
    <property type="term" value="P:negative regulation of ribosome biogenesis"/>
    <property type="evidence" value="ECO:0007669"/>
    <property type="project" value="UniProtKB-UniRule"/>
</dbReference>
<dbReference type="Pfam" id="PF02410">
    <property type="entry name" value="RsfS"/>
    <property type="match status" value="1"/>
</dbReference>
<dbReference type="NCBIfam" id="TIGR00090">
    <property type="entry name" value="rsfS_iojap_ybeB"/>
    <property type="match status" value="1"/>
</dbReference>
<sequence>MIHLFMSDQNPILTKLLQLLDDNQAIDVKVIDVRKQTTITDYMIIASGRSSRHVKAIAQKMMEDMKAYGSPAMNCTGLETGDWVLIDFSDFIVHVMQPEYRQYYNLEGLWEEHSKD</sequence>
<keyword evidence="2" id="KW-0810">Translation regulation</keyword>
<evidence type="ECO:0000256" key="1">
    <source>
        <dbReference type="ARBA" id="ARBA00010574"/>
    </source>
</evidence>
<gene>
    <name evidence="2 3" type="primary">rsfS</name>
    <name evidence="3" type="ORF">Lche_1780</name>
</gene>
<dbReference type="GO" id="GO:0005737">
    <property type="term" value="C:cytoplasm"/>
    <property type="evidence" value="ECO:0007669"/>
    <property type="project" value="UniProtKB-SubCell"/>
</dbReference>
<dbReference type="GO" id="GO:0042256">
    <property type="term" value="P:cytosolic ribosome assembly"/>
    <property type="evidence" value="ECO:0007669"/>
    <property type="project" value="UniProtKB-UniRule"/>
</dbReference>
<dbReference type="GO" id="GO:0043023">
    <property type="term" value="F:ribosomal large subunit binding"/>
    <property type="evidence" value="ECO:0007669"/>
    <property type="project" value="TreeGrafter"/>
</dbReference>
<reference evidence="3 4" key="1">
    <citation type="submission" date="2015-11" db="EMBL/GenBank/DDBJ databases">
        <title>Genomic analysis of 38 Legionella species identifies large and diverse effector repertoires.</title>
        <authorList>
            <person name="Burstein D."/>
            <person name="Amaro F."/>
            <person name="Zusman T."/>
            <person name="Lifshitz Z."/>
            <person name="Cohen O."/>
            <person name="Gilbert J.A."/>
            <person name="Pupko T."/>
            <person name="Shuman H.A."/>
            <person name="Segal G."/>
        </authorList>
    </citation>
    <scope>NUCLEOTIDE SEQUENCE [LARGE SCALE GENOMIC DNA]</scope>
    <source>
        <strain evidence="3 4">ORW</strain>
    </source>
</reference>
<comment type="subcellular location">
    <subcellularLocation>
        <location evidence="2">Cytoplasm</location>
    </subcellularLocation>
</comment>
<dbReference type="HAMAP" id="MF_01477">
    <property type="entry name" value="Iojap_RsfS"/>
    <property type="match status" value="1"/>
</dbReference>
<evidence type="ECO:0000313" key="3">
    <source>
        <dbReference type="EMBL" id="KTC79760.1"/>
    </source>
</evidence>
<dbReference type="Proteomes" id="UP000054921">
    <property type="component" value="Unassembled WGS sequence"/>
</dbReference>
<dbReference type="InterPro" id="IPR043519">
    <property type="entry name" value="NT_sf"/>
</dbReference>
<dbReference type="PANTHER" id="PTHR21043">
    <property type="entry name" value="IOJAP SUPERFAMILY ORTHOLOG"/>
    <property type="match status" value="1"/>
</dbReference>